<feature type="transmembrane region" description="Helical" evidence="1">
    <location>
        <begin position="112"/>
        <end position="133"/>
    </location>
</feature>
<feature type="transmembrane region" description="Helical" evidence="1">
    <location>
        <begin position="139"/>
        <end position="170"/>
    </location>
</feature>
<dbReference type="AlphaFoldDB" id="Q7P7P3"/>
<name>Q7P7P3_FUSVC</name>
<dbReference type="InterPro" id="IPR010390">
    <property type="entry name" value="ABC-2_transporter-like"/>
</dbReference>
<sequence>MKICEKIFKICKISLISYLEYRVNFVLSFLLSLVPFSVSVLLWVAIAKHSEFIKVKEVVSYYFVILIVKNITTTNSIIRFSDDIRLGELNKYLLKPYNYCFYNLMADLPERIVFIVMNFIPLILIYTFLHNYINLDLSLIKVFFFIIFLILGYLINFFIDFLIGLYSFYFSKVSSLYTSIKVLRNLSAGNIFPLLMLPAKIFLTLQFLPFMYTSYVPTMLLLEKTSFDLILKNLFISIIWLITLCLFSAMLWKRGMKRYSAYGG</sequence>
<accession>Q7P7P3</accession>
<dbReference type="PANTHER" id="PTHR36832:SF1">
    <property type="entry name" value="SLR1174 PROTEIN"/>
    <property type="match status" value="1"/>
</dbReference>
<keyword evidence="1" id="KW-0472">Membrane</keyword>
<feature type="transmembrane region" description="Helical" evidence="1">
    <location>
        <begin position="58"/>
        <end position="78"/>
    </location>
</feature>
<keyword evidence="1" id="KW-1133">Transmembrane helix</keyword>
<dbReference type="Pfam" id="PF06182">
    <property type="entry name" value="ABC2_membrane_6"/>
    <property type="match status" value="1"/>
</dbReference>
<protein>
    <submittedName>
        <fullName evidence="2">ABC transporter permease protein</fullName>
    </submittedName>
</protein>
<gene>
    <name evidence="2" type="ORF">FNV1932</name>
</gene>
<evidence type="ECO:0000313" key="2">
    <source>
        <dbReference type="EMBL" id="EAA24917.1"/>
    </source>
</evidence>
<feature type="transmembrane region" description="Helical" evidence="1">
    <location>
        <begin position="21"/>
        <end position="46"/>
    </location>
</feature>
<keyword evidence="1" id="KW-0812">Transmembrane</keyword>
<dbReference type="Proteomes" id="UP000006454">
    <property type="component" value="Unassembled WGS sequence"/>
</dbReference>
<organism evidence="2 3">
    <name type="scientific">Fusobacterium vincentii ATCC 49256</name>
    <dbReference type="NCBI Taxonomy" id="209882"/>
    <lineage>
        <taxon>Bacteria</taxon>
        <taxon>Fusobacteriati</taxon>
        <taxon>Fusobacteriota</taxon>
        <taxon>Fusobacteriia</taxon>
        <taxon>Fusobacteriales</taxon>
        <taxon>Fusobacteriaceae</taxon>
        <taxon>Fusobacterium</taxon>
    </lineage>
</organism>
<evidence type="ECO:0000256" key="1">
    <source>
        <dbReference type="SAM" id="Phobius"/>
    </source>
</evidence>
<reference evidence="2 3" key="1">
    <citation type="journal article" date="2003" name="Genome Res.">
        <title>Genome analysis of F. nucleatum sub spp vincentii and its comparison with the genome of F. nucleatum ATCC 25586.</title>
        <authorList>
            <person name="Kapatral V."/>
            <person name="Ivanova N."/>
            <person name="Anderson I."/>
            <person name="Reznik G."/>
            <person name="Bhattacharyya A."/>
            <person name="Gardner W.L."/>
            <person name="Mikhailova N."/>
            <person name="Lapidus A."/>
            <person name="Larsen N."/>
            <person name="D'Souza M."/>
            <person name="Walunas T."/>
            <person name="Haselkorn R."/>
            <person name="Overbeek R."/>
            <person name="Kyrpides N."/>
        </authorList>
    </citation>
    <scope>NUCLEOTIDE SEQUENCE [LARGE SCALE GENOMIC DNA]</scope>
    <source>
        <strain evidence="2 3">ATCC 49256</strain>
    </source>
</reference>
<proteinExistence type="predicted"/>
<evidence type="ECO:0000313" key="3">
    <source>
        <dbReference type="Proteomes" id="UP000006454"/>
    </source>
</evidence>
<feature type="transmembrane region" description="Helical" evidence="1">
    <location>
        <begin position="191"/>
        <end position="210"/>
    </location>
</feature>
<feature type="transmembrane region" description="Helical" evidence="1">
    <location>
        <begin position="230"/>
        <end position="252"/>
    </location>
</feature>
<dbReference type="PANTHER" id="PTHR36832">
    <property type="entry name" value="SLR1174 PROTEIN-RELATED"/>
    <property type="match status" value="1"/>
</dbReference>
<dbReference type="EMBL" id="AABF01000011">
    <property type="protein sequence ID" value="EAA24917.1"/>
    <property type="molecule type" value="Genomic_DNA"/>
</dbReference>
<comment type="caution">
    <text evidence="2">The sequence shown here is derived from an EMBL/GenBank/DDBJ whole genome shotgun (WGS) entry which is preliminary data.</text>
</comment>